<protein>
    <submittedName>
        <fullName evidence="2">Polysaccharide pyruvyl transferase</fullName>
    </submittedName>
</protein>
<sequence length="389" mass="45357">MNKKLPKILFYTPTYPWDNYTDKEMIERNLISGNTGNLLFGYSAVNLFDVPKENFVRVWDFQHDKKLQEEEYDYFVLPMANGFRNGNIEELTNLTKVAEKVKTSRIILCGVGGQFGQSGFGNLAEEILEAITTFTTTILKKAKTIGVRDIRTFEFLTQKIGLQENQVDVIGCPSIRYFGPQAPKMKEYQPWNDDFKIAVNYTPGEYHDQWARFIDKIFREKEKSFAIMQDLEEGELLLNHKRITTFEKMHDLLPTRIDHPIIRNGRARIFGTPDSWYGSMKTFDFSIGTRIHGNVAPLLMGVPSMTIAIDSRVEGLAKYFNMPYIWFDEIKETTTVEELYYRALAEMPKFYETFDEKYDEYINFFVKNGVSLKDMKEDYVPDRLRSGKL</sequence>
<dbReference type="STRING" id="263852.SAMN02745116_02385"/>
<keyword evidence="2" id="KW-0808">Transferase</keyword>
<evidence type="ECO:0000313" key="2">
    <source>
        <dbReference type="EMBL" id="SKA09210.1"/>
    </source>
</evidence>
<gene>
    <name evidence="2" type="ORF">SAMN02745116_02385</name>
</gene>
<keyword evidence="3" id="KW-1185">Reference proteome</keyword>
<dbReference type="AlphaFoldDB" id="A0A1T4QZP4"/>
<reference evidence="2 3" key="1">
    <citation type="submission" date="2017-02" db="EMBL/GenBank/DDBJ databases">
        <authorList>
            <person name="Peterson S.W."/>
        </authorList>
    </citation>
    <scope>NUCLEOTIDE SEQUENCE [LARGE SCALE GENOMIC DNA]</scope>
    <source>
        <strain evidence="2 3">ATCC BAA-1030</strain>
    </source>
</reference>
<name>A0A1T4QZP4_9ENTE</name>
<proteinExistence type="predicted"/>
<dbReference type="GO" id="GO:0016740">
    <property type="term" value="F:transferase activity"/>
    <property type="evidence" value="ECO:0007669"/>
    <property type="project" value="UniProtKB-KW"/>
</dbReference>
<dbReference type="InterPro" id="IPR007345">
    <property type="entry name" value="Polysacch_pyruvyl_Trfase"/>
</dbReference>
<dbReference type="EMBL" id="FUXI01000036">
    <property type="protein sequence ID" value="SKA09210.1"/>
    <property type="molecule type" value="Genomic_DNA"/>
</dbReference>
<dbReference type="OrthoDB" id="9767435at2"/>
<dbReference type="RefSeq" id="WP_078808284.1">
    <property type="nucleotide sequence ID" value="NZ_FUXI01000036.1"/>
</dbReference>
<accession>A0A1T4QZP4</accession>
<dbReference type="Pfam" id="PF04230">
    <property type="entry name" value="PS_pyruv_trans"/>
    <property type="match status" value="1"/>
</dbReference>
<organism evidence="2 3">
    <name type="scientific">Pilibacter termitis</name>
    <dbReference type="NCBI Taxonomy" id="263852"/>
    <lineage>
        <taxon>Bacteria</taxon>
        <taxon>Bacillati</taxon>
        <taxon>Bacillota</taxon>
        <taxon>Bacilli</taxon>
        <taxon>Lactobacillales</taxon>
        <taxon>Enterococcaceae</taxon>
        <taxon>Pilibacter</taxon>
    </lineage>
</organism>
<evidence type="ECO:0000259" key="1">
    <source>
        <dbReference type="Pfam" id="PF04230"/>
    </source>
</evidence>
<evidence type="ECO:0000313" key="3">
    <source>
        <dbReference type="Proteomes" id="UP000190328"/>
    </source>
</evidence>
<feature type="domain" description="Polysaccharide pyruvyl transferase" evidence="1">
    <location>
        <begin position="34"/>
        <end position="311"/>
    </location>
</feature>
<dbReference type="Proteomes" id="UP000190328">
    <property type="component" value="Unassembled WGS sequence"/>
</dbReference>